<sequence length="370" mass="41050">MHRLGEQKMPQSAPSTNPDLLTNRSYPNKMTYQITNRHTDSAFEADTTETILDAALRQGRVFPYSCRGGSCGTCKAKLVVGEVDAGQFTATALTPQEQSQGLVLLCQAKALSDLEIDAREIAGGVALEIRMLPCRVTDLRTLSHDVMMLKLSLPKGKDLEYLAGQYIDILLRDGKRRSFSVANRPQADTPLELHVRQVPGGRFTGHVFDGLKVKELMRFQGPFGTFFLRQDNTKPVILMAGGTGLAPIKAILEQAFHLASDQSFHLFWGVRAKRDLYLDADIRGWLEQHANLTYTPVLSEPLAEDNWDGETGWVHEAVLKHFPSLDNVEVYASGPPPMIAAAREAFSTQGLEEDSFFYDSFEFGADVLDN</sequence>
<feature type="compositionally biased region" description="Polar residues" evidence="1">
    <location>
        <begin position="9"/>
        <end position="25"/>
    </location>
</feature>
<proteinExistence type="predicted"/>
<feature type="domain" description="2Fe-2S ferredoxin-type" evidence="2">
    <location>
        <begin position="28"/>
        <end position="122"/>
    </location>
</feature>
<dbReference type="InterPro" id="IPR036010">
    <property type="entry name" value="2Fe-2S_ferredoxin-like_sf"/>
</dbReference>
<dbReference type="CDD" id="cd06189">
    <property type="entry name" value="flavin_oxioreductase"/>
    <property type="match status" value="1"/>
</dbReference>
<dbReference type="GO" id="GO:0016491">
    <property type="term" value="F:oxidoreductase activity"/>
    <property type="evidence" value="ECO:0007669"/>
    <property type="project" value="InterPro"/>
</dbReference>
<dbReference type="InterPro" id="IPR001041">
    <property type="entry name" value="2Fe-2S_ferredoxin-type"/>
</dbReference>
<evidence type="ECO:0000256" key="1">
    <source>
        <dbReference type="SAM" id="MobiDB-lite"/>
    </source>
</evidence>
<organism evidence="4">
    <name type="scientific">marine metagenome</name>
    <dbReference type="NCBI Taxonomy" id="408172"/>
    <lineage>
        <taxon>unclassified sequences</taxon>
        <taxon>metagenomes</taxon>
        <taxon>ecological metagenomes</taxon>
    </lineage>
</organism>
<reference evidence="4" key="1">
    <citation type="submission" date="2018-05" db="EMBL/GenBank/DDBJ databases">
        <authorList>
            <person name="Lanie J.A."/>
            <person name="Ng W.-L."/>
            <person name="Kazmierczak K.M."/>
            <person name="Andrzejewski T.M."/>
            <person name="Davidsen T.M."/>
            <person name="Wayne K.J."/>
            <person name="Tettelin H."/>
            <person name="Glass J.I."/>
            <person name="Rusch D."/>
            <person name="Podicherti R."/>
            <person name="Tsui H.-C.T."/>
            <person name="Winkler M.E."/>
        </authorList>
    </citation>
    <scope>NUCLEOTIDE SEQUENCE</scope>
</reference>
<dbReference type="InterPro" id="IPR001433">
    <property type="entry name" value="OxRdtase_FAD/NAD-bd"/>
</dbReference>
<dbReference type="SUPFAM" id="SSF52343">
    <property type="entry name" value="Ferredoxin reductase-like, C-terminal NADP-linked domain"/>
    <property type="match status" value="1"/>
</dbReference>
<dbReference type="EMBL" id="UINC01002693">
    <property type="protein sequence ID" value="SUZ99340.1"/>
    <property type="molecule type" value="Genomic_DNA"/>
</dbReference>
<evidence type="ECO:0000259" key="2">
    <source>
        <dbReference type="PROSITE" id="PS51085"/>
    </source>
</evidence>
<dbReference type="SUPFAM" id="SSF54292">
    <property type="entry name" value="2Fe-2S ferredoxin-like"/>
    <property type="match status" value="1"/>
</dbReference>
<dbReference type="PRINTS" id="PR00410">
    <property type="entry name" value="PHEHYDRXLASE"/>
</dbReference>
<dbReference type="PRINTS" id="PR00371">
    <property type="entry name" value="FPNCR"/>
</dbReference>
<dbReference type="GO" id="GO:0051537">
    <property type="term" value="F:2 iron, 2 sulfur cluster binding"/>
    <property type="evidence" value="ECO:0007669"/>
    <property type="project" value="InterPro"/>
</dbReference>
<feature type="region of interest" description="Disordered" evidence="1">
    <location>
        <begin position="1"/>
        <end position="25"/>
    </location>
</feature>
<dbReference type="InterPro" id="IPR012675">
    <property type="entry name" value="Beta-grasp_dom_sf"/>
</dbReference>
<evidence type="ECO:0000313" key="4">
    <source>
        <dbReference type="EMBL" id="SUZ99340.1"/>
    </source>
</evidence>
<feature type="domain" description="FAD-binding FR-type" evidence="3">
    <location>
        <begin position="129"/>
        <end position="229"/>
    </location>
</feature>
<gene>
    <name evidence="4" type="ORF">METZ01_LOCUS52194</name>
</gene>
<dbReference type="PROSITE" id="PS51384">
    <property type="entry name" value="FAD_FR"/>
    <property type="match status" value="1"/>
</dbReference>
<dbReference type="Gene3D" id="3.10.20.30">
    <property type="match status" value="1"/>
</dbReference>
<dbReference type="PANTHER" id="PTHR47354">
    <property type="entry name" value="NADH OXIDOREDUCTASE HCR"/>
    <property type="match status" value="1"/>
</dbReference>
<dbReference type="AlphaFoldDB" id="A0A381S5L7"/>
<dbReference type="InterPro" id="IPR017938">
    <property type="entry name" value="Riboflavin_synthase-like_b-brl"/>
</dbReference>
<dbReference type="PROSITE" id="PS00197">
    <property type="entry name" value="2FE2S_FER_1"/>
    <property type="match status" value="1"/>
</dbReference>
<accession>A0A381S5L7</accession>
<dbReference type="InterPro" id="IPR039261">
    <property type="entry name" value="FNR_nucleotide-bd"/>
</dbReference>
<evidence type="ECO:0000259" key="3">
    <source>
        <dbReference type="PROSITE" id="PS51384"/>
    </source>
</evidence>
<dbReference type="Pfam" id="PF00175">
    <property type="entry name" value="NAD_binding_1"/>
    <property type="match status" value="1"/>
</dbReference>
<dbReference type="InterPro" id="IPR008333">
    <property type="entry name" value="Cbr1-like_FAD-bd_dom"/>
</dbReference>
<dbReference type="Gene3D" id="2.40.30.10">
    <property type="entry name" value="Translation factors"/>
    <property type="match status" value="1"/>
</dbReference>
<dbReference type="SUPFAM" id="SSF63380">
    <property type="entry name" value="Riboflavin synthase domain-like"/>
    <property type="match status" value="1"/>
</dbReference>
<dbReference type="InterPro" id="IPR006058">
    <property type="entry name" value="2Fe2S_fd_BS"/>
</dbReference>
<dbReference type="PANTHER" id="PTHR47354:SF5">
    <property type="entry name" value="PROTEIN RFBI"/>
    <property type="match status" value="1"/>
</dbReference>
<name>A0A381S5L7_9ZZZZ</name>
<dbReference type="Pfam" id="PF00111">
    <property type="entry name" value="Fer2"/>
    <property type="match status" value="1"/>
</dbReference>
<evidence type="ECO:0008006" key="5">
    <source>
        <dbReference type="Google" id="ProtNLM"/>
    </source>
</evidence>
<dbReference type="PROSITE" id="PS51085">
    <property type="entry name" value="2FE2S_FER_2"/>
    <property type="match status" value="1"/>
</dbReference>
<dbReference type="Gene3D" id="3.40.50.80">
    <property type="entry name" value="Nucleotide-binding domain of ferredoxin-NADP reductase (FNR) module"/>
    <property type="match status" value="1"/>
</dbReference>
<dbReference type="InterPro" id="IPR001709">
    <property type="entry name" value="Flavoprot_Pyr_Nucl_cyt_Rdtase"/>
</dbReference>
<dbReference type="Pfam" id="PF00970">
    <property type="entry name" value="FAD_binding_6"/>
    <property type="match status" value="1"/>
</dbReference>
<dbReference type="CDD" id="cd00207">
    <property type="entry name" value="fer2"/>
    <property type="match status" value="1"/>
</dbReference>
<dbReference type="InterPro" id="IPR017927">
    <property type="entry name" value="FAD-bd_FR_type"/>
</dbReference>
<protein>
    <recommendedName>
        <fullName evidence="5">CDP-6-deoxy-delta-3,4-glucoseen reductase</fullName>
    </recommendedName>
</protein>
<dbReference type="InterPro" id="IPR050415">
    <property type="entry name" value="MRET"/>
</dbReference>